<dbReference type="GO" id="GO:0005525">
    <property type="term" value="F:GTP binding"/>
    <property type="evidence" value="ECO:0007669"/>
    <property type="project" value="UniProtKB-KW"/>
</dbReference>
<keyword evidence="3" id="KW-0460">Magnesium</keyword>
<keyword evidence="4 6" id="KW-0342">GTP-binding</keyword>
<feature type="binding site" evidence="6">
    <location>
        <begin position="21"/>
        <end position="24"/>
    </location>
    <ligand>
        <name>GTP</name>
        <dbReference type="ChEBI" id="CHEBI:37565"/>
    </ligand>
</feature>
<keyword evidence="5" id="KW-0807">Transducer</keyword>
<reference evidence="7 8" key="1">
    <citation type="submission" date="2014-04" db="EMBL/GenBank/DDBJ databases">
        <authorList>
            <consortium name="DOE Joint Genome Institute"/>
            <person name="Kuo A."/>
            <person name="Kohler A."/>
            <person name="Jargeat P."/>
            <person name="Nagy L.G."/>
            <person name="Floudas D."/>
            <person name="Copeland A."/>
            <person name="Barry K.W."/>
            <person name="Cichocki N."/>
            <person name="Veneault-Fourrey C."/>
            <person name="LaButti K."/>
            <person name="Lindquist E.A."/>
            <person name="Lipzen A."/>
            <person name="Lundell T."/>
            <person name="Morin E."/>
            <person name="Murat C."/>
            <person name="Sun H."/>
            <person name="Tunlid A."/>
            <person name="Henrissat B."/>
            <person name="Grigoriev I.V."/>
            <person name="Hibbett D.S."/>
            <person name="Martin F."/>
            <person name="Nordberg H.P."/>
            <person name="Cantor M.N."/>
            <person name="Hua S.X."/>
        </authorList>
    </citation>
    <scope>NUCLEOTIDE SEQUENCE [LARGE SCALE GENOMIC DNA]</scope>
    <source>
        <strain evidence="7 8">Ve08.2h10</strain>
    </source>
</reference>
<dbReference type="GO" id="GO:0005737">
    <property type="term" value="C:cytoplasm"/>
    <property type="evidence" value="ECO:0007669"/>
    <property type="project" value="TreeGrafter"/>
</dbReference>
<dbReference type="InParanoid" id="A0A0D0CBH0"/>
<proteinExistence type="predicted"/>
<dbReference type="HOGENOM" id="CLU_014184_7_6_1"/>
<dbReference type="FunFam" id="3.40.50.300:FF:000692">
    <property type="entry name" value="Guanine nucleotide-binding protein subunit alpha"/>
    <property type="match status" value="1"/>
</dbReference>
<evidence type="ECO:0000256" key="2">
    <source>
        <dbReference type="ARBA" id="ARBA00022741"/>
    </source>
</evidence>
<dbReference type="PANTHER" id="PTHR10218:SF369">
    <property type="entry name" value="GUANINE NUCLEOTIDE-BINDING PROTEIN ALPHA-2 SUBUNIT"/>
    <property type="match status" value="1"/>
</dbReference>
<dbReference type="EMBL" id="KN826078">
    <property type="protein sequence ID" value="KIK80192.1"/>
    <property type="molecule type" value="Genomic_DNA"/>
</dbReference>
<dbReference type="InterPro" id="IPR027417">
    <property type="entry name" value="P-loop_NTPase"/>
</dbReference>
<dbReference type="GO" id="GO:0046872">
    <property type="term" value="F:metal ion binding"/>
    <property type="evidence" value="ECO:0007669"/>
    <property type="project" value="UniProtKB-KW"/>
</dbReference>
<evidence type="ECO:0000313" key="7">
    <source>
        <dbReference type="EMBL" id="KIK80192.1"/>
    </source>
</evidence>
<evidence type="ECO:0000256" key="1">
    <source>
        <dbReference type="ARBA" id="ARBA00022723"/>
    </source>
</evidence>
<keyword evidence="2 6" id="KW-0547">Nucleotide-binding</keyword>
<reference evidence="8" key="2">
    <citation type="submission" date="2015-01" db="EMBL/GenBank/DDBJ databases">
        <title>Evolutionary Origins and Diversification of the Mycorrhizal Mutualists.</title>
        <authorList>
            <consortium name="DOE Joint Genome Institute"/>
            <consortium name="Mycorrhizal Genomics Consortium"/>
            <person name="Kohler A."/>
            <person name="Kuo A."/>
            <person name="Nagy L.G."/>
            <person name="Floudas D."/>
            <person name="Copeland A."/>
            <person name="Barry K.W."/>
            <person name="Cichocki N."/>
            <person name="Veneault-Fourrey C."/>
            <person name="LaButti K."/>
            <person name="Lindquist E.A."/>
            <person name="Lipzen A."/>
            <person name="Lundell T."/>
            <person name="Morin E."/>
            <person name="Murat C."/>
            <person name="Riley R."/>
            <person name="Ohm R."/>
            <person name="Sun H."/>
            <person name="Tunlid A."/>
            <person name="Henrissat B."/>
            <person name="Grigoriev I.V."/>
            <person name="Hibbett D.S."/>
            <person name="Martin F."/>
        </authorList>
    </citation>
    <scope>NUCLEOTIDE SEQUENCE [LARGE SCALE GENOMIC DNA]</scope>
    <source>
        <strain evidence="8">Ve08.2h10</strain>
    </source>
</reference>
<protein>
    <recommendedName>
        <fullName evidence="9">Guanine nucleotide-binding protein subunit alpha</fullName>
    </recommendedName>
</protein>
<dbReference type="PANTHER" id="PTHR10218">
    <property type="entry name" value="GTP-BINDING PROTEIN ALPHA SUBUNIT"/>
    <property type="match status" value="1"/>
</dbReference>
<dbReference type="AlphaFoldDB" id="A0A0D0CBH0"/>
<gene>
    <name evidence="7" type="ORF">PAXRUDRAFT_159316</name>
</gene>
<name>A0A0D0CBH0_9AGAM</name>
<evidence type="ECO:0000256" key="4">
    <source>
        <dbReference type="ARBA" id="ARBA00023134"/>
    </source>
</evidence>
<evidence type="ECO:0008006" key="9">
    <source>
        <dbReference type="Google" id="ProtNLM"/>
    </source>
</evidence>
<dbReference type="STRING" id="930991.A0A0D0CBH0"/>
<sequence>LFKSIINSRWFLQTSIVLFLNKIDAFKTKLLKVPLEKYFPKYSGGSDINEAAKYI</sequence>
<evidence type="ECO:0000313" key="8">
    <source>
        <dbReference type="Proteomes" id="UP000054538"/>
    </source>
</evidence>
<dbReference type="OrthoDB" id="2656151at2759"/>
<organism evidence="7 8">
    <name type="scientific">Paxillus rubicundulus Ve08.2h10</name>
    <dbReference type="NCBI Taxonomy" id="930991"/>
    <lineage>
        <taxon>Eukaryota</taxon>
        <taxon>Fungi</taxon>
        <taxon>Dikarya</taxon>
        <taxon>Basidiomycota</taxon>
        <taxon>Agaricomycotina</taxon>
        <taxon>Agaricomycetes</taxon>
        <taxon>Agaricomycetidae</taxon>
        <taxon>Boletales</taxon>
        <taxon>Paxilineae</taxon>
        <taxon>Paxillaceae</taxon>
        <taxon>Paxillus</taxon>
    </lineage>
</organism>
<dbReference type="Pfam" id="PF00503">
    <property type="entry name" value="G-alpha"/>
    <property type="match status" value="1"/>
</dbReference>
<dbReference type="GO" id="GO:0005834">
    <property type="term" value="C:heterotrimeric G-protein complex"/>
    <property type="evidence" value="ECO:0007669"/>
    <property type="project" value="TreeGrafter"/>
</dbReference>
<evidence type="ECO:0000256" key="3">
    <source>
        <dbReference type="ARBA" id="ARBA00022842"/>
    </source>
</evidence>
<evidence type="ECO:0000256" key="6">
    <source>
        <dbReference type="PIRSR" id="PIRSR601019-1"/>
    </source>
</evidence>
<dbReference type="GO" id="GO:0001664">
    <property type="term" value="F:G protein-coupled receptor binding"/>
    <property type="evidence" value="ECO:0007669"/>
    <property type="project" value="TreeGrafter"/>
</dbReference>
<dbReference type="GO" id="GO:0007189">
    <property type="term" value="P:adenylate cyclase-activating G protein-coupled receptor signaling pathway"/>
    <property type="evidence" value="ECO:0007669"/>
    <property type="project" value="TreeGrafter"/>
</dbReference>
<keyword evidence="8" id="KW-1185">Reference proteome</keyword>
<accession>A0A0D0CBH0</accession>
<dbReference type="GO" id="GO:0031683">
    <property type="term" value="F:G-protein beta/gamma-subunit complex binding"/>
    <property type="evidence" value="ECO:0007669"/>
    <property type="project" value="InterPro"/>
</dbReference>
<evidence type="ECO:0000256" key="5">
    <source>
        <dbReference type="ARBA" id="ARBA00023224"/>
    </source>
</evidence>
<dbReference type="GO" id="GO:0003924">
    <property type="term" value="F:GTPase activity"/>
    <property type="evidence" value="ECO:0007669"/>
    <property type="project" value="InterPro"/>
</dbReference>
<keyword evidence="1" id="KW-0479">Metal-binding</keyword>
<dbReference type="InterPro" id="IPR001019">
    <property type="entry name" value="Gprotein_alpha_su"/>
</dbReference>
<dbReference type="Gene3D" id="3.40.50.300">
    <property type="entry name" value="P-loop containing nucleotide triphosphate hydrolases"/>
    <property type="match status" value="1"/>
</dbReference>
<dbReference type="Proteomes" id="UP000054538">
    <property type="component" value="Unassembled WGS sequence"/>
</dbReference>
<dbReference type="SUPFAM" id="SSF52540">
    <property type="entry name" value="P-loop containing nucleoside triphosphate hydrolases"/>
    <property type="match status" value="1"/>
</dbReference>
<dbReference type="PROSITE" id="PS51882">
    <property type="entry name" value="G_ALPHA"/>
    <property type="match status" value="1"/>
</dbReference>
<feature type="non-terminal residue" evidence="7">
    <location>
        <position position="55"/>
    </location>
</feature>